<gene>
    <name evidence="1" type="ORF">CSKR_112688</name>
</gene>
<reference evidence="1 2" key="2">
    <citation type="journal article" date="2021" name="Genomics">
        <title>High-quality reference genome for Clonorchis sinensis.</title>
        <authorList>
            <person name="Young N.D."/>
            <person name="Stroehlein A.J."/>
            <person name="Kinkar L."/>
            <person name="Wang T."/>
            <person name="Sohn W.M."/>
            <person name="Chang B.C.H."/>
            <person name="Kaur P."/>
            <person name="Weisz D."/>
            <person name="Dudchenko O."/>
            <person name="Aiden E.L."/>
            <person name="Korhonen P.K."/>
            <person name="Gasser R.B."/>
        </authorList>
    </citation>
    <scope>NUCLEOTIDE SEQUENCE [LARGE SCALE GENOMIC DNA]</scope>
    <source>
        <strain evidence="1">Cs-k2</strain>
    </source>
</reference>
<organism evidence="1 2">
    <name type="scientific">Clonorchis sinensis</name>
    <name type="common">Chinese liver fluke</name>
    <dbReference type="NCBI Taxonomy" id="79923"/>
    <lineage>
        <taxon>Eukaryota</taxon>
        <taxon>Metazoa</taxon>
        <taxon>Spiralia</taxon>
        <taxon>Lophotrochozoa</taxon>
        <taxon>Platyhelminthes</taxon>
        <taxon>Trematoda</taxon>
        <taxon>Digenea</taxon>
        <taxon>Opisthorchiida</taxon>
        <taxon>Opisthorchiata</taxon>
        <taxon>Opisthorchiidae</taxon>
        <taxon>Clonorchis</taxon>
    </lineage>
</organism>
<dbReference type="AlphaFoldDB" id="A0A419Q189"/>
<evidence type="ECO:0000313" key="1">
    <source>
        <dbReference type="EMBL" id="KAG5450487.1"/>
    </source>
</evidence>
<accession>A0A419Q189</accession>
<reference evidence="1 2" key="1">
    <citation type="journal article" date="2018" name="Biotechnol. Adv.">
        <title>Improved genomic resources and new bioinformatic workflow for the carcinogenic parasite Clonorchis sinensis: Biotechnological implications.</title>
        <authorList>
            <person name="Wang D."/>
            <person name="Korhonen P.K."/>
            <person name="Gasser R.B."/>
            <person name="Young N.D."/>
        </authorList>
    </citation>
    <scope>NUCLEOTIDE SEQUENCE [LARGE SCALE GENOMIC DNA]</scope>
    <source>
        <strain evidence="1">Cs-k2</strain>
    </source>
</reference>
<sequence>MIISRLITCGESKAFAAELSIREHQPNRYRLLNSLRCGLQTIEQGSKTLRCVSFTKLNIHLLLERVFLNFSGYSLTVTQIADLREDVLLTCLVSSIHRYSGSTHHKRIIQTDMYQRVQSNNWKLYTAFGSEQEYLEQKLLNLFVKDGADLLTEQLKTDLVMGSEEKLTLFWA</sequence>
<name>A0A419Q189_CLOSI</name>
<keyword evidence="2" id="KW-1185">Reference proteome</keyword>
<proteinExistence type="predicted"/>
<comment type="caution">
    <text evidence="1">The sequence shown here is derived from an EMBL/GenBank/DDBJ whole genome shotgun (WGS) entry which is preliminary data.</text>
</comment>
<dbReference type="Proteomes" id="UP000286415">
    <property type="component" value="Unassembled WGS sequence"/>
</dbReference>
<protein>
    <submittedName>
        <fullName evidence="1">Uncharacterized protein</fullName>
    </submittedName>
</protein>
<dbReference type="InParanoid" id="A0A419Q189"/>
<dbReference type="EMBL" id="NIRI02000042">
    <property type="protein sequence ID" value="KAG5450487.1"/>
    <property type="molecule type" value="Genomic_DNA"/>
</dbReference>
<evidence type="ECO:0000313" key="2">
    <source>
        <dbReference type="Proteomes" id="UP000286415"/>
    </source>
</evidence>